<keyword evidence="5 9" id="KW-0735">Signal-anchor</keyword>
<evidence type="ECO:0000256" key="6">
    <source>
        <dbReference type="ARBA" id="ARBA00022989"/>
    </source>
</evidence>
<dbReference type="EC" id="2.4.1.244" evidence="9"/>
<feature type="domain" description="PA14" evidence="11">
    <location>
        <begin position="109"/>
        <end position="271"/>
    </location>
</feature>
<feature type="region of interest" description="Disordered" evidence="10">
    <location>
        <begin position="399"/>
        <end position="418"/>
    </location>
</feature>
<feature type="region of interest" description="Disordered" evidence="10">
    <location>
        <begin position="606"/>
        <end position="628"/>
    </location>
</feature>
<dbReference type="InterPro" id="IPR011658">
    <property type="entry name" value="PA14_dom"/>
</dbReference>
<gene>
    <name evidence="12" type="ORF">GDO78_020856</name>
</gene>
<name>A0A8J6ENJ8_ELECQ</name>
<dbReference type="Proteomes" id="UP000770717">
    <property type="component" value="Unassembled WGS sequence"/>
</dbReference>
<feature type="compositionally biased region" description="Basic residues" evidence="10">
    <location>
        <begin position="516"/>
        <end position="526"/>
    </location>
</feature>
<comment type="catalytic activity">
    <reaction evidence="9">
        <text>an N-acetyl-beta-D-glucosaminyl derivative + UDP-N-acetyl-alpha-D-galactosamine = an N-acetyl-beta-D-galactosaminyl-(1-&gt;4)-N-acetyl-beta-D-glucosaminyl derivative + UDP + H(+)</text>
        <dbReference type="Rhea" id="RHEA:20493"/>
        <dbReference type="ChEBI" id="CHEBI:15378"/>
        <dbReference type="ChEBI" id="CHEBI:58223"/>
        <dbReference type="ChEBI" id="CHEBI:61631"/>
        <dbReference type="ChEBI" id="CHEBI:67138"/>
        <dbReference type="ChEBI" id="CHEBI:138027"/>
        <dbReference type="EC" id="2.4.1.244"/>
    </reaction>
</comment>
<comment type="subcellular location">
    <subcellularLocation>
        <location evidence="1 9">Golgi apparatus</location>
        <location evidence="1 9">Golgi stack membrane</location>
        <topology evidence="1 9">Single-pass type II membrane protein</topology>
    </subcellularLocation>
</comment>
<protein>
    <recommendedName>
        <fullName evidence="9">Beta-1,4-N-acetylgalactosaminyltransferase</fullName>
        <ecNumber evidence="9">2.4.1.244</ecNumber>
    </recommendedName>
</protein>
<feature type="compositionally biased region" description="Polar residues" evidence="10">
    <location>
        <begin position="566"/>
        <end position="575"/>
    </location>
</feature>
<reference evidence="12" key="1">
    <citation type="thesis" date="2020" institute="ProQuest LLC" country="789 East Eisenhower Parkway, Ann Arbor, MI, USA">
        <title>Comparative Genomics and Chromosome Evolution.</title>
        <authorList>
            <person name="Mudd A.B."/>
        </authorList>
    </citation>
    <scope>NUCLEOTIDE SEQUENCE</scope>
    <source>
        <strain evidence="12">HN-11 Male</strain>
        <tissue evidence="12">Kidney and liver</tissue>
    </source>
</reference>
<sequence length="1234" mass="144446">MLQKRAYGKRATTMWSRPLPLKKLQKNFWLLLLFTIFLLGVWTVYLQLALQSSGSPNNHRQSSWMELGKALAHNNIPALGPNLQFYRPKRPQELQESTLWNLSVPWRPEFLGRVNLHIFEDWCGSSIQQLRRNLLFPLFPHIHTTVSKLAITPQWTNYGLRMFGYLHPATDGEFQFAVSSDDNSEFWLSDDQSVGKLRLLCRVGPAGKQWTAPGEYGKFQDQISTPVRLSASKRYYFELLHKQDDAGTDHVELAWRQPLLDEDFTLIDSQFLSLFSDDVNLPLGNTSLIPLSKASHHKEKPEQHPADMLKEDPRDSAFKIHLLPMKRVHSILPSCTYKPSYLLEGYPLQRYQGLQFVHLTYVYPNDYTRLSHMEKDNECLYQENLQYRLRYNKYMMVDQPQPGTADHPGWPEDYKPSDFQYEDEDQLVDREEQEEPSENDIIRQRELFLVADEDTLPTPIRPNHRRRARLQENIRNRDTESLQNQSPKRSNSVINQPSTAERKNQKTPVPGEARPQKRKHTQRRKAINVTHMLGHAQVERKGSRLSKNKGRQNKNSKVQRDGRQKNAPQGKTLNDINDHQKMKEDFYRKQKLYMKELQGELDRTELPPGAKLQQKPKMAGARQDKMQRSNWNDEHRLKLKIREDVIPDNDGRLVTQVNHRMDKNLEQVNGGMEIHTVSQLHRKSGENATHPLKQAYTTYRRLQLSKDVRLEPQNIGWTRQDLEGKNQGHEDHDEGIYDGEKMGLEESVEKSQPLELSRQRMEQHVEKPSVTDDYQDRKQRTEHLEGTMQVTPSENKDGNGAVNEDVEMGKEEAHMEDERLGAAMDERQIQPPNAEENLESNAGDNQEEGRYQSNREDEEELEYAESEQLVFWNRTFNVSQTDFQVLRSDSIDLRCNTSGNLQLKKSEAQTIVGSFMKKLNQWHRGMYKLHKIINIEKHLDYARGSRYFLDVEFRDRLNHPVRFAHYVFAPGWTGQTKEVRERQRDMRSKMWGARRRLMANEQQMELCWPIGLVWNPLAMVYFIVPVKNQARWVRRFIWDMELLYQTTGDPNFSVIIVDFSSNDLNVREALKRSSLPRYQFVKLEGNFERSAGLQAGIDLVMNPHSILFLCDLHMHFPSSIIDSVRTHTVEGKMVYAPIVMRLNCGASPRWPEGYWEVNGFGLLGIYKSDLDQIGGMNTEEFRDRWGGEDWELLDRIIYAGLEVERLAVRNFYHYFHSKRGMWNRQTVTNIQQEV</sequence>
<dbReference type="Gene3D" id="3.90.550.10">
    <property type="entry name" value="Spore Coat Polysaccharide Biosynthesis Protein SpsA, Chain A"/>
    <property type="match status" value="1"/>
</dbReference>
<organism evidence="12 13">
    <name type="scientific">Eleutherodactylus coqui</name>
    <name type="common">Puerto Rican coqui</name>
    <dbReference type="NCBI Taxonomy" id="57060"/>
    <lineage>
        <taxon>Eukaryota</taxon>
        <taxon>Metazoa</taxon>
        <taxon>Chordata</taxon>
        <taxon>Craniata</taxon>
        <taxon>Vertebrata</taxon>
        <taxon>Euteleostomi</taxon>
        <taxon>Amphibia</taxon>
        <taxon>Batrachia</taxon>
        <taxon>Anura</taxon>
        <taxon>Neobatrachia</taxon>
        <taxon>Hyloidea</taxon>
        <taxon>Eleutherodactylidae</taxon>
        <taxon>Eleutherodactylinae</taxon>
        <taxon>Eleutherodactylus</taxon>
        <taxon>Eleutherodactylus</taxon>
    </lineage>
</organism>
<evidence type="ECO:0000256" key="4">
    <source>
        <dbReference type="ARBA" id="ARBA00022692"/>
    </source>
</evidence>
<dbReference type="SUPFAM" id="SSF53448">
    <property type="entry name" value="Nucleotide-diphospho-sugar transferases"/>
    <property type="match status" value="1"/>
</dbReference>
<dbReference type="SMART" id="SM00758">
    <property type="entry name" value="PA14"/>
    <property type="match status" value="1"/>
</dbReference>
<dbReference type="GO" id="GO:0032580">
    <property type="term" value="C:Golgi cisterna membrane"/>
    <property type="evidence" value="ECO:0007669"/>
    <property type="project" value="UniProtKB-SubCell"/>
</dbReference>
<evidence type="ECO:0000256" key="3">
    <source>
        <dbReference type="ARBA" id="ARBA00022679"/>
    </source>
</evidence>
<feature type="compositionally biased region" description="Acidic residues" evidence="10">
    <location>
        <begin position="423"/>
        <end position="438"/>
    </location>
</feature>
<evidence type="ECO:0000259" key="11">
    <source>
        <dbReference type="PROSITE" id="PS51820"/>
    </source>
</evidence>
<comment type="caution">
    <text evidence="12">The sequence shown here is derived from an EMBL/GenBank/DDBJ whole genome shotgun (WGS) entry which is preliminary data.</text>
</comment>
<feature type="region of interest" description="Disordered" evidence="10">
    <location>
        <begin position="783"/>
        <end position="802"/>
    </location>
</feature>
<evidence type="ECO:0000313" key="12">
    <source>
        <dbReference type="EMBL" id="KAG9472185.1"/>
    </source>
</evidence>
<dbReference type="AlphaFoldDB" id="A0A8J6ENJ8"/>
<proteinExistence type="inferred from homology"/>
<keyword evidence="4" id="KW-0812">Transmembrane</keyword>
<accession>A0A8J6ENJ8</accession>
<evidence type="ECO:0000256" key="2">
    <source>
        <dbReference type="ARBA" id="ARBA00009239"/>
    </source>
</evidence>
<feature type="compositionally biased region" description="Basic residues" evidence="10">
    <location>
        <begin position="543"/>
        <end position="554"/>
    </location>
</feature>
<dbReference type="InterPro" id="IPR008428">
    <property type="entry name" value="Chond_GalNAc"/>
</dbReference>
<feature type="region of interest" description="Disordered" evidence="10">
    <location>
        <begin position="833"/>
        <end position="860"/>
    </location>
</feature>
<keyword evidence="13" id="KW-1185">Reference proteome</keyword>
<feature type="compositionally biased region" description="Basic and acidic residues" evidence="10">
    <location>
        <begin position="757"/>
        <end position="776"/>
    </location>
</feature>
<dbReference type="InterPro" id="IPR037524">
    <property type="entry name" value="PA14/GLEYA"/>
</dbReference>
<keyword evidence="8" id="KW-0472">Membrane</keyword>
<evidence type="ECO:0000313" key="13">
    <source>
        <dbReference type="Proteomes" id="UP000770717"/>
    </source>
</evidence>
<dbReference type="PANTHER" id="PTHR12369:SF15">
    <property type="entry name" value="BETA-1,4-N-ACETYLGALACTOSAMINYLTRANSFERASE 3"/>
    <property type="match status" value="1"/>
</dbReference>
<dbReference type="OrthoDB" id="5971499at2759"/>
<dbReference type="PROSITE" id="PS51820">
    <property type="entry name" value="PA14"/>
    <property type="match status" value="1"/>
</dbReference>
<comment type="similarity">
    <text evidence="2 9">Belongs to the chondroitin N-acetylgalactosaminyltransferase family.</text>
</comment>
<feature type="region of interest" description="Disordered" evidence="10">
    <location>
        <begin position="423"/>
        <end position="578"/>
    </location>
</feature>
<feature type="compositionally biased region" description="Polar residues" evidence="10">
    <location>
        <begin position="481"/>
        <end position="499"/>
    </location>
</feature>
<feature type="compositionally biased region" description="Basic and acidic residues" evidence="10">
    <location>
        <begin position="469"/>
        <end position="480"/>
    </location>
</feature>
<dbReference type="Pfam" id="PF05679">
    <property type="entry name" value="CHGN"/>
    <property type="match status" value="1"/>
</dbReference>
<dbReference type="EMBL" id="WNTK01000069">
    <property type="protein sequence ID" value="KAG9472185.1"/>
    <property type="molecule type" value="Genomic_DNA"/>
</dbReference>
<keyword evidence="3 9" id="KW-0808">Transferase</keyword>
<evidence type="ECO:0000256" key="10">
    <source>
        <dbReference type="SAM" id="MobiDB-lite"/>
    </source>
</evidence>
<evidence type="ECO:0000256" key="5">
    <source>
        <dbReference type="ARBA" id="ARBA00022968"/>
    </source>
</evidence>
<comment type="function">
    <text evidence="9">Transfers N-acetylgalactosamine (GalNAc) from UDP-GalNAc to N-acetylglucosamine-beta-benzyl with a beta-1,4-linkage to form N,N'-diacetyllactosediamine, GalNAc-beta-1,4-GlcNAc structures in N-linked glycans and probably O-linked glycans.</text>
</comment>
<dbReference type="PANTHER" id="PTHR12369">
    <property type="entry name" value="CHONDROITIN SYNTHASE"/>
    <property type="match status" value="1"/>
</dbReference>
<evidence type="ECO:0000256" key="7">
    <source>
        <dbReference type="ARBA" id="ARBA00023034"/>
    </source>
</evidence>
<dbReference type="GO" id="GO:0033842">
    <property type="term" value="F:N-acetyl-beta-glucosaminyl-derivative 4-beta-N-acetylgalactosaminyltransferase activity"/>
    <property type="evidence" value="ECO:0007669"/>
    <property type="project" value="UniProtKB-EC"/>
</dbReference>
<feature type="region of interest" description="Disordered" evidence="10">
    <location>
        <begin position="746"/>
        <end position="776"/>
    </location>
</feature>
<keyword evidence="6" id="KW-1133">Transmembrane helix</keyword>
<evidence type="ECO:0000256" key="8">
    <source>
        <dbReference type="ARBA" id="ARBA00023136"/>
    </source>
</evidence>
<dbReference type="Pfam" id="PF07691">
    <property type="entry name" value="PA14"/>
    <property type="match status" value="1"/>
</dbReference>
<dbReference type="InterPro" id="IPR051227">
    <property type="entry name" value="CS_glycosyltransferase"/>
</dbReference>
<dbReference type="InterPro" id="IPR029044">
    <property type="entry name" value="Nucleotide-diphossugar_trans"/>
</dbReference>
<evidence type="ECO:0000256" key="9">
    <source>
        <dbReference type="RuleBase" id="RU364016"/>
    </source>
</evidence>
<evidence type="ECO:0000256" key="1">
    <source>
        <dbReference type="ARBA" id="ARBA00004447"/>
    </source>
</evidence>
<keyword evidence="7 9" id="KW-0333">Golgi apparatus</keyword>